<dbReference type="CDD" id="cd03786">
    <property type="entry name" value="GTB_UDP-GlcNAc_2-Epimerase"/>
    <property type="match status" value="1"/>
</dbReference>
<dbReference type="RefSeq" id="WP_348994943.1">
    <property type="nucleotide sequence ID" value="NZ_CP157584.1"/>
</dbReference>
<dbReference type="SUPFAM" id="SSF53756">
    <property type="entry name" value="UDP-Glycosyltransferase/glycogen phosphorylase"/>
    <property type="match status" value="1"/>
</dbReference>
<comment type="catalytic activity">
    <reaction evidence="2">
        <text>UDP-N-acetyl-alpha-D-glucosamine = UDP-N-acetyl-alpha-D-mannosamine</text>
        <dbReference type="Rhea" id="RHEA:17213"/>
        <dbReference type="ChEBI" id="CHEBI:57705"/>
        <dbReference type="ChEBI" id="CHEBI:68623"/>
        <dbReference type="EC" id="5.1.3.14"/>
    </reaction>
</comment>
<dbReference type="NCBIfam" id="TIGR00236">
    <property type="entry name" value="wecB"/>
    <property type="match status" value="1"/>
</dbReference>
<keyword evidence="1 5" id="KW-0413">Isomerase</keyword>
<evidence type="ECO:0000256" key="1">
    <source>
        <dbReference type="ARBA" id="ARBA00023235"/>
    </source>
</evidence>
<evidence type="ECO:0000313" key="7">
    <source>
        <dbReference type="EMBL" id="XBO97546.1"/>
    </source>
</evidence>
<reference evidence="7" key="1">
    <citation type="submission" date="2024-05" db="EMBL/GenBank/DDBJ databases">
        <title>Transcriptome analysis of the degradation process of organic nitrogen by two heterotrophic nitrifying and aerobic denitrifying bacteria, Achromobacter sp. HNDS-1 and Enterobacter sp. HNDS-6.</title>
        <authorList>
            <person name="Huang Y."/>
        </authorList>
    </citation>
    <scope>NUCLEOTIDE SEQUENCE</scope>
    <source>
        <strain evidence="7">HNDS-1</strain>
    </source>
</reference>
<accession>A0AAU7L7V4</accession>
<evidence type="ECO:0000256" key="2">
    <source>
        <dbReference type="ARBA" id="ARBA00036080"/>
    </source>
</evidence>
<organism evidence="7">
    <name type="scientific">Achromobacter sp. HNDS-1</name>
    <dbReference type="NCBI Taxonomy" id="3151598"/>
    <lineage>
        <taxon>Bacteria</taxon>
        <taxon>Pseudomonadati</taxon>
        <taxon>Pseudomonadota</taxon>
        <taxon>Betaproteobacteria</taxon>
        <taxon>Burkholderiales</taxon>
        <taxon>Alcaligenaceae</taxon>
        <taxon>Achromobacter</taxon>
    </lineage>
</organism>
<gene>
    <name evidence="7" type="primary">wecB</name>
    <name evidence="7" type="ORF">ABFG95_22090</name>
</gene>
<dbReference type="EC" id="5.1.3.14" evidence="4"/>
<dbReference type="PANTHER" id="PTHR43174:SF2">
    <property type="entry name" value="UDP-N-ACETYLGLUCOSAMINE 2-EPIMERASE"/>
    <property type="match status" value="1"/>
</dbReference>
<dbReference type="PANTHER" id="PTHR43174">
    <property type="entry name" value="UDP-N-ACETYLGLUCOSAMINE 2-EPIMERASE"/>
    <property type="match status" value="1"/>
</dbReference>
<protein>
    <recommendedName>
        <fullName evidence="4">UDP-N-acetylglucosamine 2-epimerase (non-hydrolyzing)</fullName>
        <ecNumber evidence="4">5.1.3.14</ecNumber>
    </recommendedName>
</protein>
<evidence type="ECO:0000256" key="3">
    <source>
        <dbReference type="ARBA" id="ARBA00038209"/>
    </source>
</evidence>
<name>A0AAU7L7V4_9BURK</name>
<evidence type="ECO:0000256" key="5">
    <source>
        <dbReference type="RuleBase" id="RU003513"/>
    </source>
</evidence>
<dbReference type="Gene3D" id="3.40.50.2000">
    <property type="entry name" value="Glycogen Phosphorylase B"/>
    <property type="match status" value="2"/>
</dbReference>
<sequence>MKILSIFGTRPEAIKMAPLVAALQNESQLNSVVCVTGQHRQMLDQVLALFDLRAQHDLDIMVPNQTLNGLYARLISRVDEVLEQEQPDYVLVHGDTSTASACALAAFHRRIRIGHVEAGLRTGNLAMPFPEEMNRRVVDAIGDWLFAPTAESRANLLRENLAGRITVTGNTVIDALAMTCAKLAPEAPLARALAARYDWLDARRRLLLVTGHRRESFGGGFKNICAALAELARREDLQIVYPVHLNPQVRNVVMTDLAGLRHVHLIDPLDYLDFVWFMQRAYLILTDSGGVQEEAPYLGKPVLVMREVTERPEAVQAGTVALVGTDTQRIIAEVNRLLDDPALHASFSRRINPYGDGKASARIVDALCGRPVSEFDPYGTAAGTPA</sequence>
<comment type="similarity">
    <text evidence="3 5">Belongs to the UDP-N-acetylglucosamine 2-epimerase family.</text>
</comment>
<dbReference type="GO" id="GO:0008761">
    <property type="term" value="F:UDP-N-acetylglucosamine 2-epimerase activity"/>
    <property type="evidence" value="ECO:0007669"/>
    <property type="project" value="UniProtKB-EC"/>
</dbReference>
<proteinExistence type="inferred from homology"/>
<dbReference type="KEGG" id="achh:ABFG95_22090"/>
<evidence type="ECO:0000259" key="6">
    <source>
        <dbReference type="Pfam" id="PF02350"/>
    </source>
</evidence>
<dbReference type="AlphaFoldDB" id="A0AAU7L7V4"/>
<dbReference type="InterPro" id="IPR003331">
    <property type="entry name" value="UDP_GlcNAc_Epimerase_2_dom"/>
</dbReference>
<dbReference type="EMBL" id="CP157584">
    <property type="protein sequence ID" value="XBO97546.1"/>
    <property type="molecule type" value="Genomic_DNA"/>
</dbReference>
<dbReference type="Pfam" id="PF02350">
    <property type="entry name" value="Epimerase_2"/>
    <property type="match status" value="1"/>
</dbReference>
<feature type="domain" description="UDP-N-acetylglucosamine 2-epimerase" evidence="6">
    <location>
        <begin position="22"/>
        <end position="367"/>
    </location>
</feature>
<evidence type="ECO:0000256" key="4">
    <source>
        <dbReference type="ARBA" id="ARBA00038858"/>
    </source>
</evidence>
<dbReference type="InterPro" id="IPR029767">
    <property type="entry name" value="WecB-like"/>
</dbReference>